<dbReference type="GeneTree" id="ENSGT00390000016727"/>
<feature type="compositionally biased region" description="Pro residues" evidence="1">
    <location>
        <begin position="339"/>
        <end position="351"/>
    </location>
</feature>
<proteinExistence type="predicted"/>
<feature type="compositionally biased region" description="Pro residues" evidence="1">
    <location>
        <begin position="302"/>
        <end position="317"/>
    </location>
</feature>
<feature type="region of interest" description="Disordered" evidence="1">
    <location>
        <begin position="1"/>
        <end position="104"/>
    </location>
</feature>
<feature type="region of interest" description="Disordered" evidence="1">
    <location>
        <begin position="158"/>
        <end position="379"/>
    </location>
</feature>
<protein>
    <submittedName>
        <fullName evidence="2">Proline rich 33</fullName>
    </submittedName>
</protein>
<feature type="compositionally biased region" description="Pro residues" evidence="1">
    <location>
        <begin position="18"/>
        <end position="29"/>
    </location>
</feature>
<dbReference type="InterPro" id="IPR028004">
    <property type="entry name" value="DUF4643"/>
</dbReference>
<sequence length="461" mass="47635">MLISAPSMAPETHGRGPQGPPGPPPPLLPKPGKDNLRLQKLLRKAARKKTSGAGPAAPPGAFRTSLSPVSEASRDQESPAPRPAQALQSEAAPARRPHTPVVHHVASPLQMSTFSFGLAERRSLASHFKIAGPQLTAPAPEPTRSPSGFTQVLAPAARGTHVSQAHIRLVPSPQAQTPELPQTAPDGGPGGQDQDPAPCPSEAQPLIPVAHIRPLPTGAQAASPCPEAPPVPRPPPGFQASVPREASTRVVVPVAPTYRSPGPSPDLSASVAPQAGHLAEPPVAGPAAEAERVSSPHGASAPAPPSGPHPRPVPRVVPKPQLGGWTRLKKQLLEGAEEPPFPGPEQSPPGPLRQSPGPTEQGVTARASPAPRPPASRASRMWDAVLYRMSVAEPQGAQAGPGDGARTPAGLSRLPFLCRPRFNARKLQEAAARPPAGIPPILGLSPQPKNSNRTAAGWRPQ</sequence>
<dbReference type="Proteomes" id="UP000694540">
    <property type="component" value="Unplaced"/>
</dbReference>
<feature type="region of interest" description="Disordered" evidence="1">
    <location>
        <begin position="427"/>
        <end position="461"/>
    </location>
</feature>
<organism evidence="2 3">
    <name type="scientific">Catagonus wagneri</name>
    <name type="common">Chacoan peccary</name>
    <dbReference type="NCBI Taxonomy" id="51154"/>
    <lineage>
        <taxon>Eukaryota</taxon>
        <taxon>Metazoa</taxon>
        <taxon>Chordata</taxon>
        <taxon>Craniata</taxon>
        <taxon>Vertebrata</taxon>
        <taxon>Euteleostomi</taxon>
        <taxon>Mammalia</taxon>
        <taxon>Eutheria</taxon>
        <taxon>Laurasiatheria</taxon>
        <taxon>Artiodactyla</taxon>
        <taxon>Suina</taxon>
        <taxon>Tayassuidae</taxon>
        <taxon>Catagonus</taxon>
    </lineage>
</organism>
<evidence type="ECO:0000313" key="3">
    <source>
        <dbReference type="Proteomes" id="UP000694540"/>
    </source>
</evidence>
<dbReference type="AlphaFoldDB" id="A0A8C3VN80"/>
<feature type="compositionally biased region" description="Low complexity" evidence="1">
    <location>
        <begin position="279"/>
        <end position="288"/>
    </location>
</feature>
<evidence type="ECO:0000313" key="2">
    <source>
        <dbReference type="Ensembl" id="ENSCWAP00000001553.1"/>
    </source>
</evidence>
<gene>
    <name evidence="2" type="primary">PRR33</name>
</gene>
<dbReference type="PANTHER" id="PTHR38004">
    <property type="entry name" value="PROLINE-RICH PROTEIN 33"/>
    <property type="match status" value="1"/>
</dbReference>
<dbReference type="Ensembl" id="ENSCWAT00000001710.1">
    <property type="protein sequence ID" value="ENSCWAP00000001553.1"/>
    <property type="gene ID" value="ENSCWAG00000001306.1"/>
</dbReference>
<reference evidence="2" key="1">
    <citation type="submission" date="2025-08" db="UniProtKB">
        <authorList>
            <consortium name="Ensembl"/>
        </authorList>
    </citation>
    <scope>IDENTIFICATION</scope>
</reference>
<feature type="compositionally biased region" description="Low complexity" evidence="1">
    <location>
        <begin position="430"/>
        <end position="444"/>
    </location>
</feature>
<feature type="region of interest" description="Disordered" evidence="1">
    <location>
        <begin position="393"/>
        <end position="412"/>
    </location>
</feature>
<name>A0A8C3VN80_9CETA</name>
<feature type="compositionally biased region" description="Low complexity" evidence="1">
    <location>
        <begin position="52"/>
        <end position="61"/>
    </location>
</feature>
<feature type="compositionally biased region" description="Pro residues" evidence="1">
    <location>
        <begin position="226"/>
        <end position="237"/>
    </location>
</feature>
<evidence type="ECO:0000256" key="1">
    <source>
        <dbReference type="SAM" id="MobiDB-lite"/>
    </source>
</evidence>
<accession>A0A8C3VN80</accession>
<dbReference type="Pfam" id="PF15485">
    <property type="entry name" value="DUF4643"/>
    <property type="match status" value="1"/>
</dbReference>
<keyword evidence="3" id="KW-1185">Reference proteome</keyword>
<dbReference type="PANTHER" id="PTHR38004:SF1">
    <property type="entry name" value="PROLINE-RICH PROTEIN 33"/>
    <property type="match status" value="1"/>
</dbReference>
<feature type="compositionally biased region" description="Basic residues" evidence="1">
    <location>
        <begin position="40"/>
        <end position="50"/>
    </location>
</feature>
<feature type="compositionally biased region" description="Low complexity" evidence="1">
    <location>
        <begin position="365"/>
        <end position="379"/>
    </location>
</feature>
<reference evidence="2" key="2">
    <citation type="submission" date="2025-09" db="UniProtKB">
        <authorList>
            <consortium name="Ensembl"/>
        </authorList>
    </citation>
    <scope>IDENTIFICATION</scope>
</reference>